<gene>
    <name evidence="10" type="primary">Piso0_000995</name>
    <name evidence="9" type="ORF">GNLVRS01_PISO0C08582g</name>
    <name evidence="10" type="ORF">GNLVRS01_PISO0D08649g</name>
</gene>
<dbReference type="PANTHER" id="PTHR21512">
    <property type="entry name" value="TRAFFICKING PROTEIN PARTICLE COMPLEX SUBUNIT 9"/>
    <property type="match status" value="1"/>
</dbReference>
<dbReference type="EMBL" id="FO082056">
    <property type="protein sequence ID" value="CCE78959.1"/>
    <property type="molecule type" value="Genomic_DNA"/>
</dbReference>
<dbReference type="OrthoDB" id="27962at2759"/>
<evidence type="ECO:0000256" key="2">
    <source>
        <dbReference type="ARBA" id="ARBA00023034"/>
    </source>
</evidence>
<name>G8YQM4_PICSO</name>
<dbReference type="Pfam" id="PF26280">
    <property type="entry name" value="Ig_TRAPPC9-Trs120_2nd"/>
    <property type="match status" value="1"/>
</dbReference>
<dbReference type="Pfam" id="PF26283">
    <property type="entry name" value="Ig_TRAPPC9-Trs120_4th"/>
    <property type="match status" value="1"/>
</dbReference>
<evidence type="ECO:0000313" key="9">
    <source>
        <dbReference type="EMBL" id="CCE78373.1"/>
    </source>
</evidence>
<feature type="compositionally biased region" description="Low complexity" evidence="3">
    <location>
        <begin position="367"/>
        <end position="378"/>
    </location>
</feature>
<evidence type="ECO:0000259" key="5">
    <source>
        <dbReference type="Pfam" id="PF26251"/>
    </source>
</evidence>
<accession>G8YQM4</accession>
<dbReference type="InterPro" id="IPR058567">
    <property type="entry name" value="Ig_TRAPPC9_Trs120_3rd"/>
</dbReference>
<feature type="region of interest" description="Disordered" evidence="3">
    <location>
        <begin position="340"/>
        <end position="381"/>
    </location>
</feature>
<keyword evidence="11" id="KW-1185">Reference proteome</keyword>
<dbReference type="FunCoup" id="G8YQM4">
    <property type="interactions" value="67"/>
</dbReference>
<comment type="subcellular location">
    <subcellularLocation>
        <location evidence="1">Golgi apparatus</location>
    </subcellularLocation>
</comment>
<dbReference type="Pfam" id="PF26251">
    <property type="entry name" value="TPR_TRAPPC9-Trs120"/>
    <property type="match status" value="1"/>
</dbReference>
<proteinExistence type="predicted"/>
<evidence type="ECO:0000259" key="7">
    <source>
        <dbReference type="Pfam" id="PF26282"/>
    </source>
</evidence>
<reference evidence="11" key="2">
    <citation type="journal article" date="2012" name="G3 (Bethesda)">
        <title>Pichia sorbitophila, an interspecies yeast hybrid reveals early steps of genome resolution following polyploidization.</title>
        <authorList>
            <person name="Leh Louis V."/>
            <person name="Despons L."/>
            <person name="Friedrich A."/>
            <person name="Martin T."/>
            <person name="Durrens P."/>
            <person name="Casaregola S."/>
            <person name="Neuveglise C."/>
            <person name="Fairhead C."/>
            <person name="Marck C."/>
            <person name="Cruz J.A."/>
            <person name="Straub M.L."/>
            <person name="Kugler V."/>
            <person name="Sacerdot C."/>
            <person name="Uzunov Z."/>
            <person name="Thierry A."/>
            <person name="Weiss S."/>
            <person name="Bleykasten C."/>
            <person name="De Montigny J."/>
            <person name="Jacques N."/>
            <person name="Jung P."/>
            <person name="Lemaire M."/>
            <person name="Mallet S."/>
            <person name="Morel G."/>
            <person name="Richard G.F."/>
            <person name="Sarkar A."/>
            <person name="Savel G."/>
            <person name="Schacherer J."/>
            <person name="Seret M.L."/>
            <person name="Talla E."/>
            <person name="Samson G."/>
            <person name="Jubin C."/>
            <person name="Poulain J."/>
            <person name="Vacherie B."/>
            <person name="Barbe V."/>
            <person name="Pelletier E."/>
            <person name="Sherman D.J."/>
            <person name="Westhof E."/>
            <person name="Weissenbach J."/>
            <person name="Baret P.V."/>
            <person name="Wincker P."/>
            <person name="Gaillardin C."/>
            <person name="Dujon B."/>
            <person name="Souciet J.L."/>
        </authorList>
    </citation>
    <scope>NUCLEOTIDE SEQUENCE [LARGE SCALE GENOMIC DNA]</scope>
    <source>
        <strain evidence="11">ATCC MYA-4447 / BCRC 22081 / CBS 7064 / NBRC 10061 / NRRL Y-12695</strain>
    </source>
</reference>
<keyword evidence="2" id="KW-0333">Golgi apparatus</keyword>
<feature type="compositionally biased region" description="Polar residues" evidence="3">
    <location>
        <begin position="340"/>
        <end position="366"/>
    </location>
</feature>
<dbReference type="InterPro" id="IPR058568">
    <property type="entry name" value="Ig_TRAPPC9_Trs120_4th"/>
</dbReference>
<sequence length="1440" mass="162132">MLDSYSYIAPSRVKTLVVPINNCSESEFNRFIKLMRSGAQEVRLLDVRADSNLHYFNPQTFPNGRVFYDFTPYAPESESIFLHDFEPSRKAFIVLGLGPYREGCEDESSRREATNRLKKSHPSSIVHNLIYFDTPSEKVSELSPAHDHNTKSSFFHDGSMTHNITALETIMCEITSNFLSSLDSYASSYQNITLRSPVSISDRRNLSNTMTKTKKRISSSSLKLSLSGISNPSGLNGGSDAKSASQYRHTGRSSKILGNFFLLAGKQTDALYYFTDAVANLKKCDDYLWLASALEGIGCCVLLLHYSGINFQLSNALLSSVFNLSKNRLSKLALQASPHSENVTSKTSTESVSNHSTKSSNRNSFHSPRNSTSSNPNTHIGGYISSGTDVNSLPVPELIKLLSSKALNYYLMSTSDFENTVPDIVFVESLLRYAKFMVTIYSTSNSLNTFSLDQIVKSIPIPKTEMENHTKQEENEFFSKNEIMHELNKVYHVQLVDMSLLNQCKIYCALASMYSDLGLYRKKGFVLRILLVSLLPKFEQRLNNNDSANDVDEVSPNLVGVLTNDTNAENLRQVFDYLSDVYGLNEQPECLLSNAMFHAQGGWTLLQLSLAKLFLRITEAMGDYFYLRKLCTLLLTRYLHCLPNEDQMRLKEKIELCHSVLPENESLAMPYCDPFLVRNVKLVTSKQSEELVPFTEHDKSGNTESLVGMKNPDVPSNATSSTGVIFDPFDKNRKPVVNREKLIIKDDVYQLKISLQNPYVFDVDILSLNIVTDGGVEVETLTQLVKVVSTNSISGPGSNGITLNKNLNGLNGSKSKSQLNGGGKRIVSSQTAVDLPSSGNSFQISSYTPSNSLTLAGKSIVQMVIPFKPLNTGELNIVGFDISIPSCTPQYFKIVTAENSSQFQKIKCIGLPRNFEEGNHFDTFTKNLKEGNIDDRVSTKFLSLSVIPPQPSLVLTKLSITNGWIMLLDGEKYQFSATFNNYSEETINYLSFSFWNSLLDALNKRLTLTESSAGSSSSEIYEIEWLFMKSKLFRILNKGEISEANKIIKPNEEIQIDFEMTARKGMNESSIILEYSNKFSQDLSKSFVKSITVPLSITVIPSIDIIGFDVMPFSKSFVEVFDESKEGTQLDDLKKHTNIANALLYLQQNFESLNQNTHKYCLLVIDLRNQWTNKLVTRVAYQFDEGHRFESENTLEPNSSIRLFIPTKRIDSQEVDLRKPIPSLRNKQYIKNYSITEEEEMKLREIFWTRLHILDRLSGSWEATSSVDSRMREGSIDLRGIRLNTKLTETLCYPKIDIVHEVFSEESPDVPLSKSGTSFVLHTEEFYRLKTVITNHSNEPVTGILRNLPYPSIVPTSSSSSNATLNVNLFKNLSIDKKIFIDGLLQYYISEKITPGSSYEYEIGFIVLERGEYEWGSIFDVFNQSGTKVVCREPLNLLAL</sequence>
<evidence type="ECO:0000313" key="11">
    <source>
        <dbReference type="Proteomes" id="UP000005222"/>
    </source>
</evidence>
<dbReference type="GO" id="GO:0005802">
    <property type="term" value="C:trans-Golgi network"/>
    <property type="evidence" value="ECO:0007669"/>
    <property type="project" value="TreeGrafter"/>
</dbReference>
<feature type="domain" description="Trs120/TRAPPC9 N-terminal" evidence="4">
    <location>
        <begin position="5"/>
        <end position="315"/>
    </location>
</feature>
<dbReference type="HOGENOM" id="CLU_002231_1_0_1"/>
<evidence type="ECO:0000259" key="4">
    <source>
        <dbReference type="Pfam" id="PF08626"/>
    </source>
</evidence>
<dbReference type="InterPro" id="IPR058563">
    <property type="entry name" value="Trs120_TRAPPC9_N"/>
</dbReference>
<dbReference type="eggNOG" id="KOG1953">
    <property type="taxonomic scope" value="Eukaryota"/>
</dbReference>
<evidence type="ECO:0000259" key="8">
    <source>
        <dbReference type="Pfam" id="PF26283"/>
    </source>
</evidence>
<dbReference type="STRING" id="559304.G8YQM4"/>
<dbReference type="InterPro" id="IPR058565">
    <property type="entry name" value="Ig_TRAPPC9_Trs120_1st"/>
</dbReference>
<feature type="domain" description="Trs120/TRAPPC9 third Ig-like" evidence="7">
    <location>
        <begin position="1103"/>
        <end position="1291"/>
    </location>
</feature>
<dbReference type="InterPro" id="IPR058564">
    <property type="entry name" value="TPR_TRAPPC9_Trs120"/>
</dbReference>
<dbReference type="InterPro" id="IPR013935">
    <property type="entry name" value="Trs120_TRAPPC9"/>
</dbReference>
<dbReference type="PANTHER" id="PTHR21512:SF5">
    <property type="entry name" value="TRAFFICKING PROTEIN PARTICLE COMPLEX SUBUNIT 9"/>
    <property type="match status" value="1"/>
</dbReference>
<protein>
    <submittedName>
        <fullName evidence="10">Piso0_000995 protein</fullName>
    </submittedName>
</protein>
<dbReference type="Pfam" id="PF08626">
    <property type="entry name" value="TRAPPC9-Trs120"/>
    <property type="match status" value="1"/>
</dbReference>
<feature type="domain" description="Trs120/TRAPPC9 first Ig-like" evidence="6">
    <location>
        <begin position="677"/>
        <end position="784"/>
    </location>
</feature>
<dbReference type="Pfam" id="PF26254">
    <property type="entry name" value="Ig_TRAPPC9-Trs120_1st"/>
    <property type="match status" value="2"/>
</dbReference>
<organism evidence="10 11">
    <name type="scientific">Pichia sorbitophila (strain ATCC MYA-4447 / BCRC 22081 / CBS 7064 / NBRC 10061 / NRRL Y-12695)</name>
    <name type="common">Hybrid yeast</name>
    <dbReference type="NCBI Taxonomy" id="559304"/>
    <lineage>
        <taxon>Eukaryota</taxon>
        <taxon>Fungi</taxon>
        <taxon>Dikarya</taxon>
        <taxon>Ascomycota</taxon>
        <taxon>Saccharomycotina</taxon>
        <taxon>Pichiomycetes</taxon>
        <taxon>Debaryomycetaceae</taxon>
        <taxon>Millerozyma</taxon>
    </lineage>
</organism>
<evidence type="ECO:0000256" key="1">
    <source>
        <dbReference type="ARBA" id="ARBA00004555"/>
    </source>
</evidence>
<dbReference type="Proteomes" id="UP000005222">
    <property type="component" value="Chromosome C"/>
</dbReference>
<feature type="domain" description="Trs120/TRAPPC9 TPR region" evidence="5">
    <location>
        <begin position="395"/>
        <end position="656"/>
    </location>
</feature>
<dbReference type="Proteomes" id="UP000005222">
    <property type="component" value="Chromosome D"/>
</dbReference>
<dbReference type="InParanoid" id="G8YQM4"/>
<feature type="domain" description="Trs120/TRAPPC9 first Ig-like" evidence="6">
    <location>
        <begin position="833"/>
        <end position="948"/>
    </location>
</feature>
<feature type="domain" description="Trs120/TRAPPC9 fourth Ig-like" evidence="8">
    <location>
        <begin position="1296"/>
        <end position="1439"/>
    </location>
</feature>
<dbReference type="OMA" id="EHSRDRM"/>
<evidence type="ECO:0000259" key="6">
    <source>
        <dbReference type="Pfam" id="PF26254"/>
    </source>
</evidence>
<evidence type="ECO:0000256" key="3">
    <source>
        <dbReference type="SAM" id="MobiDB-lite"/>
    </source>
</evidence>
<dbReference type="EMBL" id="FO082057">
    <property type="protein sequence ID" value="CCE78373.1"/>
    <property type="molecule type" value="Genomic_DNA"/>
</dbReference>
<evidence type="ECO:0000313" key="10">
    <source>
        <dbReference type="EMBL" id="CCE78959.1"/>
    </source>
</evidence>
<reference evidence="10" key="1">
    <citation type="submission" date="2011-10" db="EMBL/GenBank/DDBJ databases">
        <authorList>
            <person name="Genoscope - CEA"/>
        </authorList>
    </citation>
    <scope>NUCLEOTIDE SEQUENCE</scope>
</reference>
<dbReference type="Pfam" id="PF26282">
    <property type="entry name" value="Ig_TRAPPC9-Trs120_3rd"/>
    <property type="match status" value="1"/>
</dbReference>